<gene>
    <name evidence="2" type="ORF">BGW38_008410</name>
</gene>
<protein>
    <submittedName>
        <fullName evidence="2">Uncharacterized protein</fullName>
    </submittedName>
</protein>
<feature type="region of interest" description="Disordered" evidence="1">
    <location>
        <begin position="40"/>
        <end position="76"/>
    </location>
</feature>
<comment type="caution">
    <text evidence="2">The sequence shown here is derived from an EMBL/GenBank/DDBJ whole genome shotgun (WGS) entry which is preliminary data.</text>
</comment>
<proteinExistence type="predicted"/>
<evidence type="ECO:0000313" key="3">
    <source>
        <dbReference type="Proteomes" id="UP000780801"/>
    </source>
</evidence>
<dbReference type="Proteomes" id="UP000780801">
    <property type="component" value="Unassembled WGS sequence"/>
</dbReference>
<sequence length="119" mass="12817">MLHPLASRWVQPARTFLRASHAFPRNPIFLSFTPRHLSVSSRSLKDTTPSNSPDQNPTVASTDSSSPESPPQTNLEHSLAAVSCTVSPPATFAFLKPTPVVLLTGPFGGNWQVLVLQDG</sequence>
<dbReference type="EMBL" id="JAABOA010000579">
    <property type="protein sequence ID" value="KAF9583821.1"/>
    <property type="molecule type" value="Genomic_DNA"/>
</dbReference>
<dbReference type="AlphaFoldDB" id="A0A9P6FZZ1"/>
<accession>A0A9P6FZZ1</accession>
<evidence type="ECO:0000313" key="2">
    <source>
        <dbReference type="EMBL" id="KAF9583821.1"/>
    </source>
</evidence>
<organism evidence="2 3">
    <name type="scientific">Lunasporangiospora selenospora</name>
    <dbReference type="NCBI Taxonomy" id="979761"/>
    <lineage>
        <taxon>Eukaryota</taxon>
        <taxon>Fungi</taxon>
        <taxon>Fungi incertae sedis</taxon>
        <taxon>Mucoromycota</taxon>
        <taxon>Mortierellomycotina</taxon>
        <taxon>Mortierellomycetes</taxon>
        <taxon>Mortierellales</taxon>
        <taxon>Mortierellaceae</taxon>
        <taxon>Lunasporangiospora</taxon>
    </lineage>
</organism>
<keyword evidence="3" id="KW-1185">Reference proteome</keyword>
<evidence type="ECO:0000256" key="1">
    <source>
        <dbReference type="SAM" id="MobiDB-lite"/>
    </source>
</evidence>
<name>A0A9P6FZZ1_9FUNG</name>
<reference evidence="2" key="1">
    <citation type="journal article" date="2020" name="Fungal Divers.">
        <title>Resolving the Mortierellaceae phylogeny through synthesis of multi-gene phylogenetics and phylogenomics.</title>
        <authorList>
            <person name="Vandepol N."/>
            <person name="Liber J."/>
            <person name="Desiro A."/>
            <person name="Na H."/>
            <person name="Kennedy M."/>
            <person name="Barry K."/>
            <person name="Grigoriev I.V."/>
            <person name="Miller A.N."/>
            <person name="O'Donnell K."/>
            <person name="Stajich J.E."/>
            <person name="Bonito G."/>
        </authorList>
    </citation>
    <scope>NUCLEOTIDE SEQUENCE</scope>
    <source>
        <strain evidence="2">KOD1015</strain>
    </source>
</reference>